<keyword evidence="6" id="KW-0498">Mitosis</keyword>
<dbReference type="Proteomes" id="UP000029981">
    <property type="component" value="Chromosome 2"/>
</dbReference>
<comment type="pathway">
    <text evidence="2">Protein modification; protein ubiquitination.</text>
</comment>
<dbReference type="GO" id="GO:0005680">
    <property type="term" value="C:anaphase-promoting complex"/>
    <property type="evidence" value="ECO:0000318"/>
    <property type="project" value="GO_Central"/>
</dbReference>
<dbReference type="InterPro" id="IPR008401">
    <property type="entry name" value="Apc13"/>
</dbReference>
<protein>
    <recommendedName>
        <fullName evidence="4">Anaphase-promoting complex subunit 13</fullName>
    </recommendedName>
</protein>
<comment type="similarity">
    <text evidence="3">Belongs to the APC13 family.</text>
</comment>
<evidence type="ECO:0000256" key="8">
    <source>
        <dbReference type="ARBA" id="ARBA00023242"/>
    </source>
</evidence>
<dbReference type="GO" id="GO:0051301">
    <property type="term" value="P:cell division"/>
    <property type="evidence" value="ECO:0007669"/>
    <property type="project" value="UniProtKB-KW"/>
</dbReference>
<reference evidence="10 11" key="2">
    <citation type="journal article" date="2009" name="PLoS ONE">
        <title>An integrated genetic and cytogenetic map of the cucumber genome.</title>
        <authorList>
            <person name="Ren Y."/>
            <person name="Zhang Z."/>
            <person name="Liu J."/>
            <person name="Staub J.E."/>
            <person name="Han Y."/>
            <person name="Cheng Z."/>
            <person name="Li X."/>
            <person name="Lu J."/>
            <person name="Miao H."/>
            <person name="Kang H."/>
            <person name="Xie B."/>
            <person name="Gu X."/>
            <person name="Wang X."/>
            <person name="Du Y."/>
            <person name="Jin W."/>
            <person name="Huang S."/>
        </authorList>
    </citation>
    <scope>NUCLEOTIDE SEQUENCE [LARGE SCALE GENOMIC DNA]</scope>
    <source>
        <strain evidence="11">cv. 9930</strain>
    </source>
</reference>
<dbReference type="STRING" id="3659.A0A0A0LNL0"/>
<evidence type="ECO:0000256" key="6">
    <source>
        <dbReference type="ARBA" id="ARBA00022776"/>
    </source>
</evidence>
<evidence type="ECO:0000256" key="3">
    <source>
        <dbReference type="ARBA" id="ARBA00006940"/>
    </source>
</evidence>
<evidence type="ECO:0000256" key="7">
    <source>
        <dbReference type="ARBA" id="ARBA00022786"/>
    </source>
</evidence>
<reference evidence="10 11" key="1">
    <citation type="journal article" date="2009" name="Nat. Genet.">
        <title>The genome of the cucumber, Cucumis sativus L.</title>
        <authorList>
            <person name="Huang S."/>
            <person name="Li R."/>
            <person name="Zhang Z."/>
            <person name="Li L."/>
            <person name="Gu X."/>
            <person name="Fan W."/>
            <person name="Lucas W.J."/>
            <person name="Wang X."/>
            <person name="Xie B."/>
            <person name="Ni P."/>
            <person name="Ren Y."/>
            <person name="Zhu H."/>
            <person name="Li J."/>
            <person name="Lin K."/>
            <person name="Jin W."/>
            <person name="Fei Z."/>
            <person name="Li G."/>
            <person name="Staub J."/>
            <person name="Kilian A."/>
            <person name="van der Vossen E.A."/>
            <person name="Wu Y."/>
            <person name="Guo J."/>
            <person name="He J."/>
            <person name="Jia Z."/>
            <person name="Ren Y."/>
            <person name="Tian G."/>
            <person name="Lu Y."/>
            <person name="Ruan J."/>
            <person name="Qian W."/>
            <person name="Wang M."/>
            <person name="Huang Q."/>
            <person name="Li B."/>
            <person name="Xuan Z."/>
            <person name="Cao J."/>
            <person name="Asan"/>
            <person name="Wu Z."/>
            <person name="Zhang J."/>
            <person name="Cai Q."/>
            <person name="Bai Y."/>
            <person name="Zhao B."/>
            <person name="Han Y."/>
            <person name="Li Y."/>
            <person name="Li X."/>
            <person name="Wang S."/>
            <person name="Shi Q."/>
            <person name="Liu S."/>
            <person name="Cho W.K."/>
            <person name="Kim J.Y."/>
            <person name="Xu Y."/>
            <person name="Heller-Uszynska K."/>
            <person name="Miao H."/>
            <person name="Cheng Z."/>
            <person name="Zhang S."/>
            <person name="Wu J."/>
            <person name="Yang Y."/>
            <person name="Kang H."/>
            <person name="Li M."/>
            <person name="Liang H."/>
            <person name="Ren X."/>
            <person name="Shi Z."/>
            <person name="Wen M."/>
            <person name="Jian M."/>
            <person name="Yang H."/>
            <person name="Zhang G."/>
            <person name="Yang Z."/>
            <person name="Chen R."/>
            <person name="Liu S."/>
            <person name="Li J."/>
            <person name="Ma L."/>
            <person name="Liu H."/>
            <person name="Zhou Y."/>
            <person name="Zhao J."/>
            <person name="Fang X."/>
            <person name="Li G."/>
            <person name="Fang L."/>
            <person name="Li Y."/>
            <person name="Liu D."/>
            <person name="Zheng H."/>
            <person name="Zhang Y."/>
            <person name="Qin N."/>
            <person name="Li Z."/>
            <person name="Yang G."/>
            <person name="Yang S."/>
            <person name="Bolund L."/>
            <person name="Kristiansen K."/>
            <person name="Zheng H."/>
            <person name="Li S."/>
            <person name="Zhang X."/>
            <person name="Yang H."/>
            <person name="Wang J."/>
            <person name="Sun R."/>
            <person name="Zhang B."/>
            <person name="Jiang S."/>
            <person name="Wang J."/>
            <person name="Du Y."/>
            <person name="Li S."/>
        </authorList>
    </citation>
    <scope>NUCLEOTIDE SEQUENCE [LARGE SCALE GENOMIC DNA]</scope>
    <source>
        <strain evidence="11">cv. 9930</strain>
    </source>
</reference>
<keyword evidence="9" id="KW-0131">Cell cycle</keyword>
<dbReference type="PANTHER" id="PTHR28672:SF1">
    <property type="entry name" value="ANAPHASE-PROMOTING COMPLEX SUBUNIT 13"/>
    <property type="match status" value="1"/>
</dbReference>
<dbReference type="EMBL" id="CM002923">
    <property type="protein sequence ID" value="KGN63398.1"/>
    <property type="molecule type" value="Genomic_DNA"/>
</dbReference>
<name>A0A0A0LNL0_CUCSA</name>
<dbReference type="AlphaFoldDB" id="A0A0A0LNL0"/>
<keyword evidence="5" id="KW-0132">Cell division</keyword>
<evidence type="ECO:0000256" key="9">
    <source>
        <dbReference type="ARBA" id="ARBA00023306"/>
    </source>
</evidence>
<reference evidence="10 11" key="3">
    <citation type="journal article" date="2010" name="BMC Genomics">
        <title>Transcriptome sequencing and comparative analysis of cucumber flowers with different sex types.</title>
        <authorList>
            <person name="Guo S."/>
            <person name="Zheng Y."/>
            <person name="Joung J.G."/>
            <person name="Liu S."/>
            <person name="Zhang Z."/>
            <person name="Crasta O.R."/>
            <person name="Sobral B.W."/>
            <person name="Xu Y."/>
            <person name="Huang S."/>
            <person name="Fei Z."/>
        </authorList>
    </citation>
    <scope>NUCLEOTIDE SEQUENCE [LARGE SCALE GENOMIC DNA]</scope>
    <source>
        <strain evidence="11">cv. 9930</strain>
    </source>
</reference>
<evidence type="ECO:0000256" key="4">
    <source>
        <dbReference type="ARBA" id="ARBA00013935"/>
    </source>
</evidence>
<dbReference type="PANTHER" id="PTHR28672">
    <property type="entry name" value="ANAPHASE-PROMOTING COMPLEX SUBUNIT 13"/>
    <property type="match status" value="1"/>
</dbReference>
<dbReference type="GO" id="GO:0070979">
    <property type="term" value="P:protein K11-linked ubiquitination"/>
    <property type="evidence" value="ECO:0000318"/>
    <property type="project" value="GO_Central"/>
</dbReference>
<evidence type="ECO:0000313" key="10">
    <source>
        <dbReference type="EMBL" id="KGN63398.1"/>
    </source>
</evidence>
<sequence length="221" mass="25211">MTRITINNDTCIVCRRNYITFSFSSFATPYFRSPLLYSLTQTLSISNKNLGFKSPKLAYFRNGWYCVCLRQKTPSPVLNFPPQLNLHPSLSSLHARFPRCHSSSSVTHYSLTTHRHSRSLRPLVGDLSQIRLHSVSALRSLTPTLILGFRIYLNKKTPMAELSLGILIDILDEEWMRDTLPHDDLLLPPVLVVRADDTEDSNQETQPVDTDTWHDLALGNQ</sequence>
<keyword evidence="11" id="KW-1185">Reference proteome</keyword>
<reference evidence="10 11" key="4">
    <citation type="journal article" date="2011" name="BMC Genomics">
        <title>RNA-Seq improves annotation of protein-coding genes in the cucumber genome.</title>
        <authorList>
            <person name="Li Z."/>
            <person name="Zhang Z."/>
            <person name="Yan P."/>
            <person name="Huang S."/>
            <person name="Fei Z."/>
            <person name="Lin K."/>
        </authorList>
    </citation>
    <scope>NUCLEOTIDE SEQUENCE [LARGE SCALE GENOMIC DNA]</scope>
    <source>
        <strain evidence="11">cv. 9930</strain>
    </source>
</reference>
<accession>A0A0A0LNL0</accession>
<keyword evidence="8" id="KW-0539">Nucleus</keyword>
<proteinExistence type="inferred from homology"/>
<evidence type="ECO:0000256" key="2">
    <source>
        <dbReference type="ARBA" id="ARBA00004906"/>
    </source>
</evidence>
<evidence type="ECO:0000313" key="11">
    <source>
        <dbReference type="Proteomes" id="UP000029981"/>
    </source>
</evidence>
<dbReference type="Gramene" id="KGN63398">
    <property type="protein sequence ID" value="KGN63398"/>
    <property type="gene ID" value="Csa_2G437080"/>
</dbReference>
<gene>
    <name evidence="10" type="ORF">Csa_2G437080</name>
</gene>
<keyword evidence="7" id="KW-0833">Ubl conjugation pathway</keyword>
<dbReference type="eggNOG" id="ENOG502S8ST">
    <property type="taxonomic scope" value="Eukaryota"/>
</dbReference>
<evidence type="ECO:0000256" key="1">
    <source>
        <dbReference type="ARBA" id="ARBA00004123"/>
    </source>
</evidence>
<evidence type="ECO:0000256" key="5">
    <source>
        <dbReference type="ARBA" id="ARBA00022618"/>
    </source>
</evidence>
<comment type="subcellular location">
    <subcellularLocation>
        <location evidence="1">Nucleus</location>
    </subcellularLocation>
</comment>
<organism evidence="10 11">
    <name type="scientific">Cucumis sativus</name>
    <name type="common">Cucumber</name>
    <dbReference type="NCBI Taxonomy" id="3659"/>
    <lineage>
        <taxon>Eukaryota</taxon>
        <taxon>Viridiplantae</taxon>
        <taxon>Streptophyta</taxon>
        <taxon>Embryophyta</taxon>
        <taxon>Tracheophyta</taxon>
        <taxon>Spermatophyta</taxon>
        <taxon>Magnoliopsida</taxon>
        <taxon>eudicotyledons</taxon>
        <taxon>Gunneridae</taxon>
        <taxon>Pentapetalae</taxon>
        <taxon>rosids</taxon>
        <taxon>fabids</taxon>
        <taxon>Cucurbitales</taxon>
        <taxon>Cucurbitaceae</taxon>
        <taxon>Benincaseae</taxon>
        <taxon>Cucumis</taxon>
    </lineage>
</organism>